<dbReference type="EMBL" id="AGRW01000041">
    <property type="protein sequence ID" value="EIC02331.1"/>
    <property type="molecule type" value="Genomic_DNA"/>
</dbReference>
<dbReference type="PANTHER" id="PTHR33886:SF8">
    <property type="entry name" value="UNSATURATED RHAMNOGALACTURONAN HYDROLASE (EUROFUNG)"/>
    <property type="match status" value="1"/>
</dbReference>
<dbReference type="STRING" id="907348.TresaDRAFT_1595"/>
<dbReference type="Pfam" id="PF07470">
    <property type="entry name" value="Glyco_hydro_88"/>
    <property type="match status" value="1"/>
</dbReference>
<name>H7EJH0_9SPIR</name>
<dbReference type="Proteomes" id="UP000003571">
    <property type="component" value="Unassembled WGS sequence"/>
</dbReference>
<dbReference type="InterPro" id="IPR012341">
    <property type="entry name" value="6hp_glycosidase-like_sf"/>
</dbReference>
<dbReference type="Gene3D" id="1.50.10.10">
    <property type="match status" value="1"/>
</dbReference>
<dbReference type="RefSeq" id="WP_002703487.1">
    <property type="nucleotide sequence ID" value="NZ_AGRW01000041.1"/>
</dbReference>
<dbReference type="eggNOG" id="COG4225">
    <property type="taxonomic scope" value="Bacteria"/>
</dbReference>
<keyword evidence="3" id="KW-1185">Reference proteome</keyword>
<organism evidence="2 3">
    <name type="scientific">Treponema saccharophilum DSM 2985</name>
    <dbReference type="NCBI Taxonomy" id="907348"/>
    <lineage>
        <taxon>Bacteria</taxon>
        <taxon>Pseudomonadati</taxon>
        <taxon>Spirochaetota</taxon>
        <taxon>Spirochaetia</taxon>
        <taxon>Spirochaetales</taxon>
        <taxon>Treponemataceae</taxon>
        <taxon>Treponema</taxon>
    </lineage>
</organism>
<dbReference type="InterPro" id="IPR052043">
    <property type="entry name" value="PolySaccharide_Degr_Enz"/>
</dbReference>
<dbReference type="SUPFAM" id="SSF48208">
    <property type="entry name" value="Six-hairpin glycosidases"/>
    <property type="match status" value="1"/>
</dbReference>
<gene>
    <name evidence="2" type="ORF">TresaDRAFT_1595</name>
</gene>
<dbReference type="OrthoDB" id="9807186at2"/>
<accession>H7EJH0</accession>
<dbReference type="PATRIC" id="fig|907348.3.peg.1063"/>
<sequence length="718" mass="80742">MGYYFNDLDAVFSASHGDTEHSLSVLAGRYIGANPESPYTARPFTTEGIIRNKDYRYEFDGNAFFPGTEDGKYAYAWGKIRRDACGSLRFLLIPKGPVKIWANGTEVYATTFESERFDDNPVTIDIPVEKGWNHIVLRFTKTRAGFGAEFGTWLGKLDYYFLHGTDENDNMEGFDIVPPTSVRFQDYPPSEKSYEDGGFSKSVLPLKNWSDEESRLGNVGRIFKGTGAEGKRIAARSRFTSYAPGEIEIRAGDAEIYVDGTKAENGKASLKAGIHQVLAILKAGADGKADFSCDVLDRNGKKLPLENPLIACDEKYPWMFAGPFAKTPDSSLADFKTDALVGDGDEKTWWRIDIPGGFIRLYNENPLWGHWDYPLGVTLYGLIETGRMQIKNGKGDAIARYVENHVRKTVRTLEYALFDRDHFGGATCVHHLLSSIDSLDDCGSFGSLLLEVAKDRDVGDYGAIADYVGDYITKKQARLEDGSFWRKQMMHKFHNGTMWADDLYMSVPFLCRYAAFKNDGNILDDAARQFLGFKKRLYMADKKLMAHVFDFRRNMNTGVPWGRGNGWTIFSLSELLQVLPENHKNRGELLSFFRELSEGYLSVQDESGMFHQVLDMPESYPESSCTSMFICAFSRGIRNGWFDGDTSKYRESAMRAWAALEKCAIDKAGNLYGVCRGSEFSFNPKYYSEHLLPQLNNTHGIGITLLAGVEILKLAEFA</sequence>
<dbReference type="InterPro" id="IPR010905">
    <property type="entry name" value="Glyco_hydro_88"/>
</dbReference>
<protein>
    <submittedName>
        <fullName evidence="2">Glycosyl hydrolase family 88</fullName>
    </submittedName>
</protein>
<keyword evidence="1 2" id="KW-0378">Hydrolase</keyword>
<proteinExistence type="predicted"/>
<dbReference type="InterPro" id="IPR008928">
    <property type="entry name" value="6-hairpin_glycosidase_sf"/>
</dbReference>
<reference evidence="2 3" key="1">
    <citation type="submission" date="2011-09" db="EMBL/GenBank/DDBJ databases">
        <title>The draft genome of Treponema saccharophilum DSM 2985.</title>
        <authorList>
            <consortium name="US DOE Joint Genome Institute (JGI-PGF)"/>
            <person name="Lucas S."/>
            <person name="Copeland A."/>
            <person name="Lapidus A."/>
            <person name="Glavina del Rio T."/>
            <person name="Dalin E."/>
            <person name="Tice H."/>
            <person name="Bruce D."/>
            <person name="Goodwin L."/>
            <person name="Pitluck S."/>
            <person name="Peters L."/>
            <person name="Kyrpides N."/>
            <person name="Mavromatis K."/>
            <person name="Ivanova N."/>
            <person name="Markowitz V."/>
            <person name="Cheng J.-F."/>
            <person name="Hugenholtz P."/>
            <person name="Woyke T."/>
            <person name="Wu D."/>
            <person name="Gronow S."/>
            <person name="Wellnitz S."/>
            <person name="Brambilla E."/>
            <person name="Klenk H.-P."/>
            <person name="Eisen J.A."/>
        </authorList>
    </citation>
    <scope>NUCLEOTIDE SEQUENCE [LARGE SCALE GENOMIC DNA]</scope>
    <source>
        <strain evidence="2 3">DSM 2985</strain>
    </source>
</reference>
<evidence type="ECO:0000256" key="1">
    <source>
        <dbReference type="ARBA" id="ARBA00022801"/>
    </source>
</evidence>
<comment type="caution">
    <text evidence="2">The sequence shown here is derived from an EMBL/GenBank/DDBJ whole genome shotgun (WGS) entry which is preliminary data.</text>
</comment>
<dbReference type="GO" id="GO:0005975">
    <property type="term" value="P:carbohydrate metabolic process"/>
    <property type="evidence" value="ECO:0007669"/>
    <property type="project" value="InterPro"/>
</dbReference>
<dbReference type="GO" id="GO:0016787">
    <property type="term" value="F:hydrolase activity"/>
    <property type="evidence" value="ECO:0007669"/>
    <property type="project" value="UniProtKB-KW"/>
</dbReference>
<dbReference type="PANTHER" id="PTHR33886">
    <property type="entry name" value="UNSATURATED RHAMNOGALACTURONAN HYDROLASE (EUROFUNG)"/>
    <property type="match status" value="1"/>
</dbReference>
<dbReference type="AlphaFoldDB" id="H7EJH0"/>
<evidence type="ECO:0000313" key="3">
    <source>
        <dbReference type="Proteomes" id="UP000003571"/>
    </source>
</evidence>
<evidence type="ECO:0000313" key="2">
    <source>
        <dbReference type="EMBL" id="EIC02331.1"/>
    </source>
</evidence>